<dbReference type="EMBL" id="JACGCI010000127">
    <property type="protein sequence ID" value="KAF6744099.1"/>
    <property type="molecule type" value="Genomic_DNA"/>
</dbReference>
<gene>
    <name evidence="1" type="ORF">DFP72DRAFT_1052311</name>
</gene>
<organism evidence="1 2">
    <name type="scientific">Ephemerocybe angulata</name>
    <dbReference type="NCBI Taxonomy" id="980116"/>
    <lineage>
        <taxon>Eukaryota</taxon>
        <taxon>Fungi</taxon>
        <taxon>Dikarya</taxon>
        <taxon>Basidiomycota</taxon>
        <taxon>Agaricomycotina</taxon>
        <taxon>Agaricomycetes</taxon>
        <taxon>Agaricomycetidae</taxon>
        <taxon>Agaricales</taxon>
        <taxon>Agaricineae</taxon>
        <taxon>Psathyrellaceae</taxon>
        <taxon>Ephemerocybe</taxon>
    </lineage>
</organism>
<name>A0A8H6HBP2_9AGAR</name>
<evidence type="ECO:0000313" key="2">
    <source>
        <dbReference type="Proteomes" id="UP000521943"/>
    </source>
</evidence>
<sequence length="327" mass="36243">MHSWESSGGCRTGGICRRVFGRNRHLSPSSHPTFIASIHPGPLTSERPLMEDPPSLTVYLTYAGRSRKQSCTTVPYLIHRLSTLLLGMGSPWSRRGWNWDKCGRGLTQLLAELVPKYLDPPAYGVALGGVPAITKILELKWRCTHLLWTQATPASPGGEASHAYDPRRESPLISASWMVAANLGQEELRTCGGDEAMLDSSSVFEMEWGGVQFVCALVRPMSAGPRSFQPSPYSPEVRVVLFRWVLWFGGGVRRWRRVLDEEQVGKVILSFSRSMVGGRTSLVATDRPFGDPFDVELKSVLLIRDLGAVVRLGLPHLSFVANDGWWV</sequence>
<dbReference type="Proteomes" id="UP000521943">
    <property type="component" value="Unassembled WGS sequence"/>
</dbReference>
<proteinExistence type="predicted"/>
<evidence type="ECO:0000313" key="1">
    <source>
        <dbReference type="EMBL" id="KAF6744099.1"/>
    </source>
</evidence>
<dbReference type="AlphaFoldDB" id="A0A8H6HBP2"/>
<accession>A0A8H6HBP2</accession>
<keyword evidence="2" id="KW-1185">Reference proteome</keyword>
<comment type="caution">
    <text evidence="1">The sequence shown here is derived from an EMBL/GenBank/DDBJ whole genome shotgun (WGS) entry which is preliminary data.</text>
</comment>
<reference evidence="1 2" key="1">
    <citation type="submission" date="2020-07" db="EMBL/GenBank/DDBJ databases">
        <title>Comparative genomics of pyrophilous fungi reveals a link between fire events and developmental genes.</title>
        <authorList>
            <consortium name="DOE Joint Genome Institute"/>
            <person name="Steindorff A.S."/>
            <person name="Carver A."/>
            <person name="Calhoun S."/>
            <person name="Stillman K."/>
            <person name="Liu H."/>
            <person name="Lipzen A."/>
            <person name="Pangilinan J."/>
            <person name="Labutti K."/>
            <person name="Bruns T.D."/>
            <person name="Grigoriev I.V."/>
        </authorList>
    </citation>
    <scope>NUCLEOTIDE SEQUENCE [LARGE SCALE GENOMIC DNA]</scope>
    <source>
        <strain evidence="1 2">CBS 144469</strain>
    </source>
</reference>
<protein>
    <submittedName>
        <fullName evidence="1">Uncharacterized protein</fullName>
    </submittedName>
</protein>